<evidence type="ECO:0000313" key="3">
    <source>
        <dbReference type="Proteomes" id="UP000566995"/>
    </source>
</evidence>
<dbReference type="GO" id="GO:0016791">
    <property type="term" value="F:phosphatase activity"/>
    <property type="evidence" value="ECO:0007669"/>
    <property type="project" value="TreeGrafter"/>
</dbReference>
<dbReference type="EMBL" id="JACHLI010000018">
    <property type="protein sequence ID" value="MBB4865430.1"/>
    <property type="molecule type" value="Genomic_DNA"/>
</dbReference>
<dbReference type="Pfam" id="PF00149">
    <property type="entry name" value="Metallophos"/>
    <property type="match status" value="1"/>
</dbReference>
<sequence length="312" mass="35186">MYYDIIGDVHGHANELRKLLEALGYQETITGFAHPTRKAIFLGDYIDRGPLQVEVYRIVRAMVEGGHAQAIMGNHEYNAVAFSTPDPRRPGHYLREQSEKNYRQHHEFLAQVGDGSPLHLEMLDWFRRLPLFLDLGAFKVIHACWHPKHIAYAPNVLDENNCLTEAGWLESADSGSPASDLVELLLKGSEIDLPDSVEYVDKDGNSRRKARTRWWLNAPMTIRELLLEVKHLPVEHSGLETPPSLDDIVGHDGETLIFVGHYWRTGAPEVLSPHVACLDYSIAKSGGDRKLCAYRWSGETELSNANFVCVIP</sequence>
<accession>A0A7W7P3C3</accession>
<dbReference type="PANTHER" id="PTHR42850">
    <property type="entry name" value="METALLOPHOSPHOESTERASE"/>
    <property type="match status" value="1"/>
</dbReference>
<protein>
    <recommendedName>
        <fullName evidence="1">Calcineurin-like phosphoesterase domain-containing protein</fullName>
    </recommendedName>
</protein>
<proteinExistence type="predicted"/>
<dbReference type="InterPro" id="IPR004843">
    <property type="entry name" value="Calcineurin-like_PHP"/>
</dbReference>
<evidence type="ECO:0000259" key="1">
    <source>
        <dbReference type="Pfam" id="PF00149"/>
    </source>
</evidence>
<dbReference type="GO" id="GO:0005737">
    <property type="term" value="C:cytoplasm"/>
    <property type="evidence" value="ECO:0007669"/>
    <property type="project" value="TreeGrafter"/>
</dbReference>
<dbReference type="AlphaFoldDB" id="A0A7W7P3C3"/>
<evidence type="ECO:0000313" key="2">
    <source>
        <dbReference type="EMBL" id="MBB4865430.1"/>
    </source>
</evidence>
<reference evidence="2 3" key="1">
    <citation type="submission" date="2020-08" db="EMBL/GenBank/DDBJ databases">
        <title>Functional genomics of gut bacteria from endangered species of beetles.</title>
        <authorList>
            <person name="Carlos-Shanley C."/>
        </authorList>
    </citation>
    <scope>NUCLEOTIDE SEQUENCE [LARGE SCALE GENOMIC DNA]</scope>
    <source>
        <strain evidence="2 3">S00179</strain>
    </source>
</reference>
<dbReference type="PRINTS" id="PR00114">
    <property type="entry name" value="STPHPHTASE"/>
</dbReference>
<dbReference type="SUPFAM" id="SSF56300">
    <property type="entry name" value="Metallo-dependent phosphatases"/>
    <property type="match status" value="1"/>
</dbReference>
<dbReference type="InterPro" id="IPR050126">
    <property type="entry name" value="Ap4A_hydrolase"/>
</dbReference>
<dbReference type="PANTHER" id="PTHR42850:SF7">
    <property type="entry name" value="BIS(5'-NUCLEOSYL)-TETRAPHOSPHATASE PRPE [ASYMMETRICAL]"/>
    <property type="match status" value="1"/>
</dbReference>
<gene>
    <name evidence="2" type="ORF">HNP46_004311</name>
</gene>
<name>A0A7W7P3C3_PSENT</name>
<dbReference type="Proteomes" id="UP000566995">
    <property type="component" value="Unassembled WGS sequence"/>
</dbReference>
<dbReference type="RefSeq" id="WP_184592910.1">
    <property type="nucleotide sequence ID" value="NZ_JACHLI010000018.1"/>
</dbReference>
<comment type="caution">
    <text evidence="2">The sequence shown here is derived from an EMBL/GenBank/DDBJ whole genome shotgun (WGS) entry which is preliminary data.</text>
</comment>
<feature type="domain" description="Calcineurin-like phosphoesterase" evidence="1">
    <location>
        <begin position="5"/>
        <end position="135"/>
    </location>
</feature>
<dbReference type="Gene3D" id="3.60.21.10">
    <property type="match status" value="1"/>
</dbReference>
<organism evidence="2 3">
    <name type="scientific">Pseudomonas nitroreducens</name>
    <dbReference type="NCBI Taxonomy" id="46680"/>
    <lineage>
        <taxon>Bacteria</taxon>
        <taxon>Pseudomonadati</taxon>
        <taxon>Pseudomonadota</taxon>
        <taxon>Gammaproteobacteria</taxon>
        <taxon>Pseudomonadales</taxon>
        <taxon>Pseudomonadaceae</taxon>
        <taxon>Pseudomonas</taxon>
    </lineage>
</organism>
<dbReference type="InterPro" id="IPR029052">
    <property type="entry name" value="Metallo-depent_PP-like"/>
</dbReference>
<dbReference type="InterPro" id="IPR006186">
    <property type="entry name" value="Ser/Thr-sp_prot-phosphatase"/>
</dbReference>